<reference evidence="3" key="1">
    <citation type="submission" date="2023-06" db="EMBL/GenBank/DDBJ databases">
        <title>Genomic analysis of the entomopathogenic nematode Steinernema hermaphroditum.</title>
        <authorList>
            <person name="Schwarz E.M."/>
            <person name="Heppert J.K."/>
            <person name="Baniya A."/>
            <person name="Schwartz H.T."/>
            <person name="Tan C.-H."/>
            <person name="Antoshechkin I."/>
            <person name="Sternberg P.W."/>
            <person name="Goodrich-Blair H."/>
            <person name="Dillman A.R."/>
        </authorList>
    </citation>
    <scope>NUCLEOTIDE SEQUENCE</scope>
    <source>
        <strain evidence="3">PS9179</strain>
        <tissue evidence="3">Whole animal</tissue>
    </source>
</reference>
<comment type="caution">
    <text evidence="3">The sequence shown here is derived from an EMBL/GenBank/DDBJ whole genome shotgun (WGS) entry which is preliminary data.</text>
</comment>
<protein>
    <recommendedName>
        <fullName evidence="5">Secreted peptide</fullName>
    </recommendedName>
</protein>
<evidence type="ECO:0000313" key="4">
    <source>
        <dbReference type="Proteomes" id="UP001175271"/>
    </source>
</evidence>
<evidence type="ECO:0000256" key="2">
    <source>
        <dbReference type="SAM" id="SignalP"/>
    </source>
</evidence>
<keyword evidence="2" id="KW-0732">Signal</keyword>
<feature type="signal peptide" evidence="2">
    <location>
        <begin position="1"/>
        <end position="22"/>
    </location>
</feature>
<accession>A0AA39MB84</accession>
<evidence type="ECO:0008006" key="5">
    <source>
        <dbReference type="Google" id="ProtNLM"/>
    </source>
</evidence>
<evidence type="ECO:0000256" key="1">
    <source>
        <dbReference type="SAM" id="MobiDB-lite"/>
    </source>
</evidence>
<keyword evidence="4" id="KW-1185">Reference proteome</keyword>
<evidence type="ECO:0000313" key="3">
    <source>
        <dbReference type="EMBL" id="KAK0427324.1"/>
    </source>
</evidence>
<dbReference type="Proteomes" id="UP001175271">
    <property type="component" value="Unassembled WGS sequence"/>
</dbReference>
<dbReference type="EMBL" id="JAUCMV010000001">
    <property type="protein sequence ID" value="KAK0427324.1"/>
    <property type="molecule type" value="Genomic_DNA"/>
</dbReference>
<feature type="compositionally biased region" description="Low complexity" evidence="1">
    <location>
        <begin position="47"/>
        <end position="62"/>
    </location>
</feature>
<dbReference type="AlphaFoldDB" id="A0AA39MB84"/>
<organism evidence="3 4">
    <name type="scientific">Steinernema hermaphroditum</name>
    <dbReference type="NCBI Taxonomy" id="289476"/>
    <lineage>
        <taxon>Eukaryota</taxon>
        <taxon>Metazoa</taxon>
        <taxon>Ecdysozoa</taxon>
        <taxon>Nematoda</taxon>
        <taxon>Chromadorea</taxon>
        <taxon>Rhabditida</taxon>
        <taxon>Tylenchina</taxon>
        <taxon>Panagrolaimomorpha</taxon>
        <taxon>Strongyloidoidea</taxon>
        <taxon>Steinernematidae</taxon>
        <taxon>Steinernema</taxon>
    </lineage>
</organism>
<feature type="region of interest" description="Disordered" evidence="1">
    <location>
        <begin position="41"/>
        <end position="66"/>
    </location>
</feature>
<sequence length="101" mass="11696">MSPITCLLLLVLTISYIFPVFSIPVSYRGFRNLHMIRHHTHHKKHITTTTTPLPTTTTSTTTRRPRQHGLNLQGTFILLRQPILGMAPLWPEHHKSTPRRQ</sequence>
<proteinExistence type="predicted"/>
<gene>
    <name evidence="3" type="ORF">QR680_010170</name>
</gene>
<feature type="chain" id="PRO_5041419306" description="Secreted peptide" evidence="2">
    <location>
        <begin position="23"/>
        <end position="101"/>
    </location>
</feature>
<name>A0AA39MB84_9BILA</name>